<dbReference type="EMBL" id="JBFOLK010000002">
    <property type="protein sequence ID" value="KAL2532933.1"/>
    <property type="molecule type" value="Genomic_DNA"/>
</dbReference>
<evidence type="ECO:0000256" key="6">
    <source>
        <dbReference type="ARBA" id="ARBA00022908"/>
    </source>
</evidence>
<dbReference type="GO" id="GO:0015074">
    <property type="term" value="P:DNA integration"/>
    <property type="evidence" value="ECO:0007669"/>
    <property type="project" value="UniProtKB-KW"/>
</dbReference>
<dbReference type="GO" id="GO:0003887">
    <property type="term" value="F:DNA-directed DNA polymerase activity"/>
    <property type="evidence" value="ECO:0007669"/>
    <property type="project" value="UniProtKB-KW"/>
</dbReference>
<name>A0ABD1V6J2_9LAMI</name>
<dbReference type="AlphaFoldDB" id="A0ABD1V6J2"/>
<evidence type="ECO:0000256" key="9">
    <source>
        <dbReference type="ARBA" id="ARBA00023172"/>
    </source>
</evidence>
<keyword evidence="2" id="KW-0479">Metal-binding</keyword>
<dbReference type="PANTHER" id="PTHR42648:SF11">
    <property type="entry name" value="TRANSPOSON TY4-P GAG-POL POLYPROTEIN"/>
    <property type="match status" value="1"/>
</dbReference>
<keyword evidence="1" id="KW-0540">Nuclease</keyword>
<dbReference type="GO" id="GO:0016787">
    <property type="term" value="F:hydrolase activity"/>
    <property type="evidence" value="ECO:0007669"/>
    <property type="project" value="UniProtKB-KW"/>
</dbReference>
<dbReference type="GO" id="GO:0004519">
    <property type="term" value="F:endonuclease activity"/>
    <property type="evidence" value="ECO:0007669"/>
    <property type="project" value="UniProtKB-KW"/>
</dbReference>
<comment type="caution">
    <text evidence="10">The sequence shown here is derived from an EMBL/GenBank/DDBJ whole genome shotgun (WGS) entry which is preliminary data.</text>
</comment>
<dbReference type="GO" id="GO:0006310">
    <property type="term" value="P:DNA recombination"/>
    <property type="evidence" value="ECO:0007669"/>
    <property type="project" value="UniProtKB-KW"/>
</dbReference>
<evidence type="ECO:0000256" key="5">
    <source>
        <dbReference type="ARBA" id="ARBA00022842"/>
    </source>
</evidence>
<keyword evidence="8" id="KW-0239">DNA-directed DNA polymerase</keyword>
<dbReference type="PANTHER" id="PTHR42648">
    <property type="entry name" value="TRANSPOSASE, PUTATIVE-RELATED"/>
    <property type="match status" value="1"/>
</dbReference>
<protein>
    <submittedName>
        <fullName evidence="10">Retrovirus-related pol polyprotein from transposon tnt 1-94</fullName>
    </submittedName>
</protein>
<keyword evidence="4" id="KW-0378">Hydrolase</keyword>
<proteinExistence type="predicted"/>
<evidence type="ECO:0000256" key="1">
    <source>
        <dbReference type="ARBA" id="ARBA00022722"/>
    </source>
</evidence>
<keyword evidence="8" id="KW-0548">Nucleotidyltransferase</keyword>
<keyword evidence="7" id="KW-0695">RNA-directed DNA polymerase</keyword>
<organism evidence="10 11">
    <name type="scientific">Abeliophyllum distichum</name>
    <dbReference type="NCBI Taxonomy" id="126358"/>
    <lineage>
        <taxon>Eukaryota</taxon>
        <taxon>Viridiplantae</taxon>
        <taxon>Streptophyta</taxon>
        <taxon>Embryophyta</taxon>
        <taxon>Tracheophyta</taxon>
        <taxon>Spermatophyta</taxon>
        <taxon>Magnoliopsida</taxon>
        <taxon>eudicotyledons</taxon>
        <taxon>Gunneridae</taxon>
        <taxon>Pentapetalae</taxon>
        <taxon>asterids</taxon>
        <taxon>lamiids</taxon>
        <taxon>Lamiales</taxon>
        <taxon>Oleaceae</taxon>
        <taxon>Forsythieae</taxon>
        <taxon>Abeliophyllum</taxon>
    </lineage>
</organism>
<evidence type="ECO:0000313" key="10">
    <source>
        <dbReference type="EMBL" id="KAL2532933.1"/>
    </source>
</evidence>
<keyword evidence="3" id="KW-0255">Endonuclease</keyword>
<evidence type="ECO:0000256" key="7">
    <source>
        <dbReference type="ARBA" id="ARBA00022918"/>
    </source>
</evidence>
<evidence type="ECO:0000256" key="2">
    <source>
        <dbReference type="ARBA" id="ARBA00022723"/>
    </source>
</evidence>
<sequence length="173" mass="19787">MGELEEIGFVGVLGNSMIKMTKGALRTFKAVRRNGIYIMRAEVVCGLNSPIASIDNDHTKRWHNRLAHVSVNGLKFFNDKGMFGKDQVRCMMLSSGLPKSFWSEAVMTTCYLTYLTPSAAFNSDTLYGKWHGKCADYSIFFLIRVRKLESRDRKYVVLGYLKGVKGYRLWEMM</sequence>
<keyword evidence="8" id="KW-0808">Transferase</keyword>
<gene>
    <name evidence="10" type="ORF">Adt_06284</name>
</gene>
<evidence type="ECO:0000256" key="8">
    <source>
        <dbReference type="ARBA" id="ARBA00022932"/>
    </source>
</evidence>
<evidence type="ECO:0000256" key="3">
    <source>
        <dbReference type="ARBA" id="ARBA00022759"/>
    </source>
</evidence>
<dbReference type="GO" id="GO:0003964">
    <property type="term" value="F:RNA-directed DNA polymerase activity"/>
    <property type="evidence" value="ECO:0007669"/>
    <property type="project" value="UniProtKB-KW"/>
</dbReference>
<keyword evidence="9" id="KW-0233">DNA recombination</keyword>
<evidence type="ECO:0000256" key="4">
    <source>
        <dbReference type="ARBA" id="ARBA00022801"/>
    </source>
</evidence>
<keyword evidence="5" id="KW-0460">Magnesium</keyword>
<dbReference type="Proteomes" id="UP001604336">
    <property type="component" value="Unassembled WGS sequence"/>
</dbReference>
<evidence type="ECO:0000313" key="11">
    <source>
        <dbReference type="Proteomes" id="UP001604336"/>
    </source>
</evidence>
<dbReference type="InterPro" id="IPR039537">
    <property type="entry name" value="Retrotran_Ty1/copia-like"/>
</dbReference>
<reference evidence="11" key="1">
    <citation type="submission" date="2024-07" db="EMBL/GenBank/DDBJ databases">
        <title>Two chromosome-level genome assemblies of Korean endemic species Abeliophyllum distichum and Forsythia ovata (Oleaceae).</title>
        <authorList>
            <person name="Jang H."/>
        </authorList>
    </citation>
    <scope>NUCLEOTIDE SEQUENCE [LARGE SCALE GENOMIC DNA]</scope>
</reference>
<keyword evidence="6" id="KW-0229">DNA integration</keyword>
<accession>A0ABD1V6J2</accession>
<keyword evidence="11" id="KW-1185">Reference proteome</keyword>
<dbReference type="GO" id="GO:0046872">
    <property type="term" value="F:metal ion binding"/>
    <property type="evidence" value="ECO:0007669"/>
    <property type="project" value="UniProtKB-KW"/>
</dbReference>